<reference evidence="2 3" key="1">
    <citation type="submission" date="2021-01" db="EMBL/GenBank/DDBJ databases">
        <title>WGS of actinomycetes isolated from Thailand.</title>
        <authorList>
            <person name="Thawai C."/>
        </authorList>
    </citation>
    <scope>NUCLEOTIDE SEQUENCE [LARGE SCALE GENOMIC DNA]</scope>
    <source>
        <strain evidence="2 3">LPG 2</strain>
    </source>
</reference>
<feature type="transmembrane region" description="Helical" evidence="1">
    <location>
        <begin position="39"/>
        <end position="56"/>
    </location>
</feature>
<sequence length="183" mass="18495">MRSPTDHTARLRGAAVGAASGAVAVAAHGLGGGNPAPEGPALALLFAACGLIGVLVASIRPRYGLVSVMGMLAAGQAIGHAALSLSPGHHHHTTSTAMLVAHAVAVPVGALLIRAAEAGMRRAVTSVRRFVLALGLEPLPAVRSARTTGTDDRATLHRVRLSAGIARRGPPFGTRPFSHLATE</sequence>
<organism evidence="2 3">
    <name type="scientific">Nocardia acididurans</name>
    <dbReference type="NCBI Taxonomy" id="2802282"/>
    <lineage>
        <taxon>Bacteria</taxon>
        <taxon>Bacillati</taxon>
        <taxon>Actinomycetota</taxon>
        <taxon>Actinomycetes</taxon>
        <taxon>Mycobacteriales</taxon>
        <taxon>Nocardiaceae</taxon>
        <taxon>Nocardia</taxon>
    </lineage>
</organism>
<evidence type="ECO:0000256" key="1">
    <source>
        <dbReference type="SAM" id="Phobius"/>
    </source>
</evidence>
<evidence type="ECO:0008006" key="4">
    <source>
        <dbReference type="Google" id="ProtNLM"/>
    </source>
</evidence>
<evidence type="ECO:0000313" key="3">
    <source>
        <dbReference type="Proteomes" id="UP000602198"/>
    </source>
</evidence>
<feature type="transmembrane region" description="Helical" evidence="1">
    <location>
        <begin position="95"/>
        <end position="113"/>
    </location>
</feature>
<accession>A0ABS1LZU3</accession>
<proteinExistence type="predicted"/>
<dbReference type="Proteomes" id="UP000602198">
    <property type="component" value="Unassembled WGS sequence"/>
</dbReference>
<gene>
    <name evidence="2" type="ORF">JK358_05080</name>
</gene>
<keyword evidence="1" id="KW-0472">Membrane</keyword>
<comment type="caution">
    <text evidence="2">The sequence shown here is derived from an EMBL/GenBank/DDBJ whole genome shotgun (WGS) entry which is preliminary data.</text>
</comment>
<keyword evidence="1" id="KW-1133">Transmembrane helix</keyword>
<keyword evidence="3" id="KW-1185">Reference proteome</keyword>
<dbReference type="RefSeq" id="WP_201944190.1">
    <property type="nucleotide sequence ID" value="NZ_JAERRJ010000002.1"/>
</dbReference>
<keyword evidence="1" id="KW-0812">Transmembrane</keyword>
<dbReference type="EMBL" id="JAERRJ010000002">
    <property type="protein sequence ID" value="MBL1073760.1"/>
    <property type="molecule type" value="Genomic_DNA"/>
</dbReference>
<name>A0ABS1LZU3_9NOCA</name>
<protein>
    <recommendedName>
        <fullName evidence="4">MFS transporter</fullName>
    </recommendedName>
</protein>
<feature type="transmembrane region" description="Helical" evidence="1">
    <location>
        <begin position="63"/>
        <end position="83"/>
    </location>
</feature>
<evidence type="ECO:0000313" key="2">
    <source>
        <dbReference type="EMBL" id="MBL1073760.1"/>
    </source>
</evidence>